<feature type="compositionally biased region" description="Low complexity" evidence="1">
    <location>
        <begin position="36"/>
        <end position="45"/>
    </location>
</feature>
<reference evidence="3" key="1">
    <citation type="journal article" date="2017" name="Plant J.">
        <title>The pomegranate (Punica granatum L.) genome and the genomics of punicalagin biosynthesis.</title>
        <authorList>
            <person name="Qin G."/>
            <person name="Xu C."/>
            <person name="Ming R."/>
            <person name="Tang H."/>
            <person name="Guyot R."/>
            <person name="Kramer E.M."/>
            <person name="Hu Y."/>
            <person name="Yi X."/>
            <person name="Qi Y."/>
            <person name="Xu X."/>
            <person name="Gao Z."/>
            <person name="Pan H."/>
            <person name="Jian J."/>
            <person name="Tian Y."/>
            <person name="Yue Z."/>
            <person name="Xu Y."/>
        </authorList>
    </citation>
    <scope>NUCLEOTIDE SEQUENCE [LARGE SCALE GENOMIC DNA]</scope>
    <source>
        <strain evidence="3">cv. Dabenzi</strain>
    </source>
</reference>
<feature type="compositionally biased region" description="Polar residues" evidence="1">
    <location>
        <begin position="62"/>
        <end position="75"/>
    </location>
</feature>
<dbReference type="EMBL" id="MTKT01000281">
    <property type="protein sequence ID" value="OWM91448.1"/>
    <property type="molecule type" value="Genomic_DNA"/>
</dbReference>
<comment type="caution">
    <text evidence="2">The sequence shown here is derived from an EMBL/GenBank/DDBJ whole genome shotgun (WGS) entry which is preliminary data.</text>
</comment>
<dbReference type="Proteomes" id="UP000197138">
    <property type="component" value="Unassembled WGS sequence"/>
</dbReference>
<evidence type="ECO:0000256" key="1">
    <source>
        <dbReference type="SAM" id="MobiDB-lite"/>
    </source>
</evidence>
<dbReference type="AlphaFoldDB" id="A0A218Y326"/>
<organism evidence="2 3">
    <name type="scientific">Punica granatum</name>
    <name type="common">Pomegranate</name>
    <dbReference type="NCBI Taxonomy" id="22663"/>
    <lineage>
        <taxon>Eukaryota</taxon>
        <taxon>Viridiplantae</taxon>
        <taxon>Streptophyta</taxon>
        <taxon>Embryophyta</taxon>
        <taxon>Tracheophyta</taxon>
        <taxon>Spermatophyta</taxon>
        <taxon>Magnoliopsida</taxon>
        <taxon>eudicotyledons</taxon>
        <taxon>Gunneridae</taxon>
        <taxon>Pentapetalae</taxon>
        <taxon>rosids</taxon>
        <taxon>malvids</taxon>
        <taxon>Myrtales</taxon>
        <taxon>Lythraceae</taxon>
        <taxon>Punica</taxon>
    </lineage>
</organism>
<feature type="compositionally biased region" description="Acidic residues" evidence="1">
    <location>
        <begin position="46"/>
        <end position="57"/>
    </location>
</feature>
<sequence length="145" mass="15810">MQDRSPGVLVASPKAIATGGPSRTSRTAGKGPMIFEDLPPDSFEPSSEDIEDSEDERDLSSQMTAGTIPTAQQGSRPVEIPGVTPAPMASLFTPEDVTKLFDGKANLDDHTRLKPDELLIWDFKKLLQPRDGYKQGISFLRALRL</sequence>
<evidence type="ECO:0000313" key="3">
    <source>
        <dbReference type="Proteomes" id="UP000197138"/>
    </source>
</evidence>
<evidence type="ECO:0000313" key="2">
    <source>
        <dbReference type="EMBL" id="OWM91448.1"/>
    </source>
</evidence>
<accession>A0A218Y326</accession>
<protein>
    <submittedName>
        <fullName evidence="2">Uncharacterized protein</fullName>
    </submittedName>
</protein>
<gene>
    <name evidence="2" type="ORF">CDL15_Pgr017366</name>
</gene>
<name>A0A218Y326_PUNGR</name>
<proteinExistence type="predicted"/>
<feature type="region of interest" description="Disordered" evidence="1">
    <location>
        <begin position="1"/>
        <end position="87"/>
    </location>
</feature>